<reference evidence="4" key="1">
    <citation type="submission" date="2015-09" db="EMBL/GenBank/DDBJ databases">
        <authorList>
            <consortium name="Pathogen Informatics"/>
        </authorList>
    </citation>
    <scope>NUCLEOTIDE SEQUENCE [LARGE SCALE GENOMIC DNA]</scope>
    <source>
        <strain evidence="4">Lake Konstanz</strain>
    </source>
</reference>
<keyword evidence="4" id="KW-1185">Reference proteome</keyword>
<dbReference type="EMBL" id="CYKH01000082">
    <property type="protein sequence ID" value="CUE70425.1"/>
    <property type="molecule type" value="Genomic_DNA"/>
</dbReference>
<feature type="compositionally biased region" description="Low complexity" evidence="2">
    <location>
        <begin position="94"/>
        <end position="112"/>
    </location>
</feature>
<organism evidence="3 4">
    <name type="scientific">Bodo saltans</name>
    <name type="common">Flagellated protozoan</name>
    <dbReference type="NCBI Taxonomy" id="75058"/>
    <lineage>
        <taxon>Eukaryota</taxon>
        <taxon>Discoba</taxon>
        <taxon>Euglenozoa</taxon>
        <taxon>Kinetoplastea</taxon>
        <taxon>Metakinetoplastina</taxon>
        <taxon>Eubodonida</taxon>
        <taxon>Bodonidae</taxon>
        <taxon>Bodo</taxon>
    </lineage>
</organism>
<name>A0A0S4II27_BODSA</name>
<evidence type="ECO:0000313" key="3">
    <source>
        <dbReference type="EMBL" id="CUE70425.1"/>
    </source>
</evidence>
<feature type="region of interest" description="Disordered" evidence="2">
    <location>
        <begin position="79"/>
        <end position="151"/>
    </location>
</feature>
<proteinExistence type="predicted"/>
<accession>A0A0S4II27</accession>
<keyword evidence="1" id="KW-0175">Coiled coil</keyword>
<gene>
    <name evidence="3" type="ORF">BSAL_52385</name>
</gene>
<feature type="region of interest" description="Disordered" evidence="2">
    <location>
        <begin position="1"/>
        <end position="33"/>
    </location>
</feature>
<protein>
    <submittedName>
        <fullName evidence="3">Uncharacterized protein</fullName>
    </submittedName>
</protein>
<dbReference type="VEuPathDB" id="TriTrypDB:BSAL_52385"/>
<evidence type="ECO:0000313" key="4">
    <source>
        <dbReference type="Proteomes" id="UP000051952"/>
    </source>
</evidence>
<dbReference type="Proteomes" id="UP000051952">
    <property type="component" value="Unassembled WGS sequence"/>
</dbReference>
<sequence length="293" mass="32798">MELQDGANRHAHIDPTTNEDMGRANAENAPRRRTYTRVSGSIDVSTFRQLQSTIDILTDTIQRGEQERNQLMATIKAFQHRTPASSAPRDAEFGMSVTSNSNSMSHSGVHSHSNVHRDPNAPPQPRGRNITPQRRGSAQRGVSPNGTRSISPSAAYQRIHSVFSQNRGGSGEGGGTGFTTVSDQWRLAYHGNPNEDLNSITHKKLLADNRAMIQMIDNLQREQRKAESEYESRLRRMQRTLTDTTERYSAVTERAALMEIQLKEVQKKLRPGARSEVLNSQFTRTLSSYKNGI</sequence>
<evidence type="ECO:0000256" key="2">
    <source>
        <dbReference type="SAM" id="MobiDB-lite"/>
    </source>
</evidence>
<evidence type="ECO:0000256" key="1">
    <source>
        <dbReference type="SAM" id="Coils"/>
    </source>
</evidence>
<feature type="compositionally biased region" description="Polar residues" evidence="2">
    <location>
        <begin position="130"/>
        <end position="151"/>
    </location>
</feature>
<feature type="coiled-coil region" evidence="1">
    <location>
        <begin position="202"/>
        <end position="268"/>
    </location>
</feature>
<dbReference type="AlphaFoldDB" id="A0A0S4II27"/>